<comment type="caution">
    <text evidence="2">The sequence shown here is derived from an EMBL/GenBank/DDBJ whole genome shotgun (WGS) entry which is preliminary data.</text>
</comment>
<accession>A0A4Y7TF78</accession>
<feature type="region of interest" description="Disordered" evidence="1">
    <location>
        <begin position="241"/>
        <end position="278"/>
    </location>
</feature>
<organism evidence="2 3">
    <name type="scientific">Coprinellus micaceus</name>
    <name type="common">Glistening ink-cap mushroom</name>
    <name type="synonym">Coprinus micaceus</name>
    <dbReference type="NCBI Taxonomy" id="71717"/>
    <lineage>
        <taxon>Eukaryota</taxon>
        <taxon>Fungi</taxon>
        <taxon>Dikarya</taxon>
        <taxon>Basidiomycota</taxon>
        <taxon>Agaricomycotina</taxon>
        <taxon>Agaricomycetes</taxon>
        <taxon>Agaricomycetidae</taxon>
        <taxon>Agaricales</taxon>
        <taxon>Agaricineae</taxon>
        <taxon>Psathyrellaceae</taxon>
        <taxon>Coprinellus</taxon>
    </lineage>
</organism>
<feature type="compositionally biased region" description="Low complexity" evidence="1">
    <location>
        <begin position="254"/>
        <end position="276"/>
    </location>
</feature>
<dbReference type="EMBL" id="QPFP01000014">
    <property type="protein sequence ID" value="TEB32827.1"/>
    <property type="molecule type" value="Genomic_DNA"/>
</dbReference>
<reference evidence="2 3" key="1">
    <citation type="journal article" date="2019" name="Nat. Ecol. Evol.">
        <title>Megaphylogeny resolves global patterns of mushroom evolution.</title>
        <authorList>
            <person name="Varga T."/>
            <person name="Krizsan K."/>
            <person name="Foldi C."/>
            <person name="Dima B."/>
            <person name="Sanchez-Garcia M."/>
            <person name="Sanchez-Ramirez S."/>
            <person name="Szollosi G.J."/>
            <person name="Szarkandi J.G."/>
            <person name="Papp V."/>
            <person name="Albert L."/>
            <person name="Andreopoulos W."/>
            <person name="Angelini C."/>
            <person name="Antonin V."/>
            <person name="Barry K.W."/>
            <person name="Bougher N.L."/>
            <person name="Buchanan P."/>
            <person name="Buyck B."/>
            <person name="Bense V."/>
            <person name="Catcheside P."/>
            <person name="Chovatia M."/>
            <person name="Cooper J."/>
            <person name="Damon W."/>
            <person name="Desjardin D."/>
            <person name="Finy P."/>
            <person name="Geml J."/>
            <person name="Haridas S."/>
            <person name="Hughes K."/>
            <person name="Justo A."/>
            <person name="Karasinski D."/>
            <person name="Kautmanova I."/>
            <person name="Kiss B."/>
            <person name="Kocsube S."/>
            <person name="Kotiranta H."/>
            <person name="LaButti K.M."/>
            <person name="Lechner B.E."/>
            <person name="Liimatainen K."/>
            <person name="Lipzen A."/>
            <person name="Lukacs Z."/>
            <person name="Mihaltcheva S."/>
            <person name="Morgado L.N."/>
            <person name="Niskanen T."/>
            <person name="Noordeloos M.E."/>
            <person name="Ohm R.A."/>
            <person name="Ortiz-Santana B."/>
            <person name="Ovrebo C."/>
            <person name="Racz N."/>
            <person name="Riley R."/>
            <person name="Savchenko A."/>
            <person name="Shiryaev A."/>
            <person name="Soop K."/>
            <person name="Spirin V."/>
            <person name="Szebenyi C."/>
            <person name="Tomsovsky M."/>
            <person name="Tulloss R.E."/>
            <person name="Uehling J."/>
            <person name="Grigoriev I.V."/>
            <person name="Vagvolgyi C."/>
            <person name="Papp T."/>
            <person name="Martin F.M."/>
            <person name="Miettinen O."/>
            <person name="Hibbett D.S."/>
            <person name="Nagy L.G."/>
        </authorList>
    </citation>
    <scope>NUCLEOTIDE SEQUENCE [LARGE SCALE GENOMIC DNA]</scope>
    <source>
        <strain evidence="2 3">FP101781</strain>
    </source>
</reference>
<dbReference type="AlphaFoldDB" id="A0A4Y7TF78"/>
<dbReference type="Proteomes" id="UP000298030">
    <property type="component" value="Unassembled WGS sequence"/>
</dbReference>
<evidence type="ECO:0000313" key="2">
    <source>
        <dbReference type="EMBL" id="TEB32827.1"/>
    </source>
</evidence>
<name>A0A4Y7TF78_COPMI</name>
<protein>
    <submittedName>
        <fullName evidence="2">Uncharacterized protein</fullName>
    </submittedName>
</protein>
<evidence type="ECO:0000256" key="1">
    <source>
        <dbReference type="SAM" id="MobiDB-lite"/>
    </source>
</evidence>
<evidence type="ECO:0000313" key="3">
    <source>
        <dbReference type="Proteomes" id="UP000298030"/>
    </source>
</evidence>
<proteinExistence type="predicted"/>
<sequence>MSYRNLLHNKWASSPNILGNDTYLLAEVIFGHLMYHLSTPASFMTWDKDIPRRIQKILKKVATHHPRIRPADALRGMFVVLAFKRDNRHFIAYNGQPETLFMAAFRAIGAASDPTFTESAFNHLTHHRYAGSEIANYARYLSIHTNDALSKEHKPWYKANAYAVLDHFLVSYRPGVVGELEPDCSRYRFMPLFESVETPRPSALESNHGMTRGFSAIVAERTQQLKVDIRKRADDRVAAYFDSTLSEGQPTPSSPISSSSESSIPSSDSSSSSLSSQQADIYPTPVAADLNSVLLQDTRDIPIVGTLSYDEYASHSASRRLKRWLTQHCSRI</sequence>
<gene>
    <name evidence="2" type="ORF">FA13DRAFT_1790514</name>
</gene>
<keyword evidence="3" id="KW-1185">Reference proteome</keyword>